<evidence type="ECO:0000313" key="2">
    <source>
        <dbReference type="EMBL" id="GGP03539.1"/>
    </source>
</evidence>
<evidence type="ECO:0000256" key="1">
    <source>
        <dbReference type="SAM" id="SignalP"/>
    </source>
</evidence>
<keyword evidence="3" id="KW-1185">Reference proteome</keyword>
<evidence type="ECO:0000313" key="3">
    <source>
        <dbReference type="Proteomes" id="UP000620064"/>
    </source>
</evidence>
<name>A0ABQ2NNH6_9FLAO</name>
<reference evidence="3" key="1">
    <citation type="journal article" date="2019" name="Int. J. Syst. Evol. Microbiol.">
        <title>The Global Catalogue of Microorganisms (GCM) 10K type strain sequencing project: providing services to taxonomists for standard genome sequencing and annotation.</title>
        <authorList>
            <consortium name="The Broad Institute Genomics Platform"/>
            <consortium name="The Broad Institute Genome Sequencing Center for Infectious Disease"/>
            <person name="Wu L."/>
            <person name="Ma J."/>
        </authorList>
    </citation>
    <scope>NUCLEOTIDE SEQUENCE [LARGE SCALE GENOMIC DNA]</scope>
    <source>
        <strain evidence="3">CGMCC 1.7656</strain>
    </source>
</reference>
<gene>
    <name evidence="2" type="ORF">GCM10010992_12340</name>
</gene>
<organism evidence="2 3">
    <name type="scientific">Cloacibacterium rupense</name>
    <dbReference type="NCBI Taxonomy" id="517423"/>
    <lineage>
        <taxon>Bacteria</taxon>
        <taxon>Pseudomonadati</taxon>
        <taxon>Bacteroidota</taxon>
        <taxon>Flavobacteriia</taxon>
        <taxon>Flavobacteriales</taxon>
        <taxon>Weeksellaceae</taxon>
    </lineage>
</organism>
<feature type="signal peptide" evidence="1">
    <location>
        <begin position="1"/>
        <end position="18"/>
    </location>
</feature>
<feature type="chain" id="PRO_5046729462" description="Outer membrane protein beta-barrel domain-containing protein" evidence="1">
    <location>
        <begin position="19"/>
        <end position="176"/>
    </location>
</feature>
<proteinExistence type="predicted"/>
<protein>
    <recommendedName>
        <fullName evidence="4">Outer membrane protein beta-barrel domain-containing protein</fullName>
    </recommendedName>
</protein>
<evidence type="ECO:0008006" key="4">
    <source>
        <dbReference type="Google" id="ProtNLM"/>
    </source>
</evidence>
<dbReference type="EMBL" id="BMLV01000002">
    <property type="protein sequence ID" value="GGP03539.1"/>
    <property type="molecule type" value="Genomic_DNA"/>
</dbReference>
<keyword evidence="1" id="KW-0732">Signal</keyword>
<dbReference type="Proteomes" id="UP000620064">
    <property type="component" value="Unassembled WGS sequence"/>
</dbReference>
<sequence length="176" mass="19066">MKKIILSLLIASSISLSAQIGGSTQIGNSKWTFGGSAGISGGFGSNSGFGLSISPRVGYKVTENLEAGILAGFNFLNTDYYSSTLFGIGPFANYYFGRNFYLSGQFQEFIINQKDKTTGQRYGFDEAALFLGGGYMTRVGNRAYMQLGVMYNVLWKENNSIFSSGFVPQVGFVFGL</sequence>
<comment type="caution">
    <text evidence="2">The sequence shown here is derived from an EMBL/GenBank/DDBJ whole genome shotgun (WGS) entry which is preliminary data.</text>
</comment>
<accession>A0ABQ2NNH6</accession>
<dbReference type="RefSeq" id="WP_188617203.1">
    <property type="nucleotide sequence ID" value="NZ_BMLV01000002.1"/>
</dbReference>